<sequence length="120" mass="12970">MVSAKENVQTQIAASPVVVYSKSYCRYCTKTKTLLTELGAKYEVVELDQIEGGSEQQDALEDLTGQGTVPNVFVAGKSIGGNSDVHKLHKTGNLEPLLKDSGALCSKKKNYKCSTVDNEK</sequence>
<dbReference type="OMA" id="YACYELD"/>
<dbReference type="GO" id="GO:0034599">
    <property type="term" value="P:cellular response to oxidative stress"/>
    <property type="evidence" value="ECO:0007669"/>
    <property type="project" value="TreeGrafter"/>
</dbReference>
<evidence type="ECO:0000313" key="3">
    <source>
        <dbReference type="EMBL" id="KAF4128610.1"/>
    </source>
</evidence>
<feature type="domain" description="Glutaredoxin" evidence="2">
    <location>
        <begin position="17"/>
        <end position="79"/>
    </location>
</feature>
<dbReference type="EMBL" id="JAACNO010003075">
    <property type="protein sequence ID" value="KAF4128610.1"/>
    <property type="molecule type" value="Genomic_DNA"/>
</dbReference>
<protein>
    <submittedName>
        <fullName evidence="3">Glutaredoxin</fullName>
    </submittedName>
</protein>
<dbReference type="Pfam" id="PF00462">
    <property type="entry name" value="Glutaredoxin"/>
    <property type="match status" value="1"/>
</dbReference>
<proteinExistence type="predicted"/>
<evidence type="ECO:0000259" key="2">
    <source>
        <dbReference type="Pfam" id="PF00462"/>
    </source>
</evidence>
<dbReference type="PANTHER" id="PTHR45694:SF5">
    <property type="entry name" value="GLUTAREDOXIN 2"/>
    <property type="match status" value="1"/>
</dbReference>
<reference evidence="3" key="1">
    <citation type="submission" date="2020-03" db="EMBL/GenBank/DDBJ databases">
        <title>Hybrid Assembly of Korean Phytophthora infestans isolates.</title>
        <authorList>
            <person name="Prokchorchik M."/>
            <person name="Lee Y."/>
            <person name="Seo J."/>
            <person name="Cho J.-H."/>
            <person name="Park Y.-E."/>
            <person name="Jang D.-C."/>
            <person name="Im J.-S."/>
            <person name="Choi J.-G."/>
            <person name="Park H.-J."/>
            <person name="Lee G.-B."/>
            <person name="Lee Y.-G."/>
            <person name="Hong S.-Y."/>
            <person name="Cho K."/>
            <person name="Sohn K.H."/>
        </authorList>
    </citation>
    <scope>NUCLEOTIDE SEQUENCE</scope>
    <source>
        <strain evidence="3">KR_2_A2</strain>
    </source>
</reference>
<dbReference type="AlphaFoldDB" id="A0A8S9TJM2"/>
<dbReference type="Proteomes" id="UP000704712">
    <property type="component" value="Unassembled WGS sequence"/>
</dbReference>
<dbReference type="NCBIfam" id="TIGR02180">
    <property type="entry name" value="GRX_euk"/>
    <property type="match status" value="1"/>
</dbReference>
<dbReference type="InterPro" id="IPR002109">
    <property type="entry name" value="Glutaredoxin"/>
</dbReference>
<evidence type="ECO:0000313" key="4">
    <source>
        <dbReference type="Proteomes" id="UP000704712"/>
    </source>
</evidence>
<dbReference type="InterPro" id="IPR036249">
    <property type="entry name" value="Thioredoxin-like_sf"/>
</dbReference>
<comment type="caution">
    <text evidence="3">The sequence shown here is derived from an EMBL/GenBank/DDBJ whole genome shotgun (WGS) entry which is preliminary data.</text>
</comment>
<dbReference type="GO" id="GO:0005737">
    <property type="term" value="C:cytoplasm"/>
    <property type="evidence" value="ECO:0007669"/>
    <property type="project" value="TreeGrafter"/>
</dbReference>
<dbReference type="SUPFAM" id="SSF52833">
    <property type="entry name" value="Thioredoxin-like"/>
    <property type="match status" value="1"/>
</dbReference>
<gene>
    <name evidence="3" type="ORF">GN958_ATG22169</name>
</gene>
<dbReference type="Gene3D" id="3.40.30.10">
    <property type="entry name" value="Glutaredoxin"/>
    <property type="match status" value="1"/>
</dbReference>
<dbReference type="CDD" id="cd03419">
    <property type="entry name" value="GRX_GRXh_1_2_like"/>
    <property type="match status" value="1"/>
</dbReference>
<dbReference type="InterPro" id="IPR011899">
    <property type="entry name" value="Glutaredoxin_euk/vir"/>
</dbReference>
<keyword evidence="1" id="KW-0676">Redox-active center</keyword>
<dbReference type="PANTHER" id="PTHR45694">
    <property type="entry name" value="GLUTAREDOXIN 2"/>
    <property type="match status" value="1"/>
</dbReference>
<dbReference type="PRINTS" id="PR00160">
    <property type="entry name" value="GLUTAREDOXIN"/>
</dbReference>
<dbReference type="InterPro" id="IPR014025">
    <property type="entry name" value="Glutaredoxin_subgr"/>
</dbReference>
<dbReference type="FunFam" id="3.40.30.10:FF:000026">
    <property type="entry name" value="Glutaredoxin 2"/>
    <property type="match status" value="1"/>
</dbReference>
<accession>A0A8S9TJM2</accession>
<name>A0A8S9TJM2_PHYIN</name>
<dbReference type="GO" id="GO:0015038">
    <property type="term" value="F:glutathione disulfide oxidoreductase activity"/>
    <property type="evidence" value="ECO:0007669"/>
    <property type="project" value="TreeGrafter"/>
</dbReference>
<evidence type="ECO:0000256" key="1">
    <source>
        <dbReference type="ARBA" id="ARBA00023284"/>
    </source>
</evidence>
<organism evidence="3 4">
    <name type="scientific">Phytophthora infestans</name>
    <name type="common">Potato late blight agent</name>
    <name type="synonym">Botrytis infestans</name>
    <dbReference type="NCBI Taxonomy" id="4787"/>
    <lineage>
        <taxon>Eukaryota</taxon>
        <taxon>Sar</taxon>
        <taxon>Stramenopiles</taxon>
        <taxon>Oomycota</taxon>
        <taxon>Peronosporomycetes</taxon>
        <taxon>Peronosporales</taxon>
        <taxon>Peronosporaceae</taxon>
        <taxon>Phytophthora</taxon>
    </lineage>
</organism>
<dbReference type="PROSITE" id="PS51354">
    <property type="entry name" value="GLUTAREDOXIN_2"/>
    <property type="match status" value="1"/>
</dbReference>